<gene>
    <name evidence="1" type="ORF">HLH36_10880</name>
</gene>
<name>A0A7W4NWR6_9PROT</name>
<evidence type="ECO:0000313" key="1">
    <source>
        <dbReference type="EMBL" id="MBB2168854.1"/>
    </source>
</evidence>
<evidence type="ECO:0000313" key="2">
    <source>
        <dbReference type="Proteomes" id="UP000559860"/>
    </source>
</evidence>
<reference evidence="1 2" key="1">
    <citation type="submission" date="2020-04" db="EMBL/GenBank/DDBJ databases">
        <title>Description of novel Gluconacetobacter.</title>
        <authorList>
            <person name="Sombolestani A."/>
        </authorList>
    </citation>
    <scope>NUCLEOTIDE SEQUENCE [LARGE SCALE GENOMIC DNA]</scope>
    <source>
        <strain evidence="1 2">LMG 27801</strain>
    </source>
</reference>
<keyword evidence="2" id="KW-1185">Reference proteome</keyword>
<sequence>MTVVFVDKMLIYNDLCLSPSGQGREDHFLVTRVKFNFMTNLRQIRAGSDEMPISNGTVCAKNSKFYVKINVFE</sequence>
<organism evidence="1 2">
    <name type="scientific">Gluconacetobacter aggeris</name>
    <dbReference type="NCBI Taxonomy" id="1286186"/>
    <lineage>
        <taxon>Bacteria</taxon>
        <taxon>Pseudomonadati</taxon>
        <taxon>Pseudomonadota</taxon>
        <taxon>Alphaproteobacteria</taxon>
        <taxon>Acetobacterales</taxon>
        <taxon>Acetobacteraceae</taxon>
        <taxon>Gluconacetobacter</taxon>
    </lineage>
</organism>
<protein>
    <submittedName>
        <fullName evidence="1">Uncharacterized protein</fullName>
    </submittedName>
</protein>
<dbReference type="EMBL" id="JABEQD010000006">
    <property type="protein sequence ID" value="MBB2168854.1"/>
    <property type="molecule type" value="Genomic_DNA"/>
</dbReference>
<dbReference type="AlphaFoldDB" id="A0A7W4NWR6"/>
<dbReference type="Proteomes" id="UP000559860">
    <property type="component" value="Unassembled WGS sequence"/>
</dbReference>
<comment type="caution">
    <text evidence="1">The sequence shown here is derived from an EMBL/GenBank/DDBJ whole genome shotgun (WGS) entry which is preliminary data.</text>
</comment>
<accession>A0A7W4NWR6</accession>
<proteinExistence type="predicted"/>
<dbReference type="RefSeq" id="WP_182986386.1">
    <property type="nucleotide sequence ID" value="NZ_JABEQD010000006.1"/>
</dbReference>